<dbReference type="InterPro" id="IPR003107">
    <property type="entry name" value="HAT"/>
</dbReference>
<dbReference type="OrthoDB" id="28112at2759"/>
<comment type="subcellular location">
    <subcellularLocation>
        <location evidence="1">Nucleus</location>
        <location evidence="1">Nucleolus</location>
    </subcellularLocation>
</comment>
<keyword evidence="4" id="KW-0677">Repeat</keyword>
<dbReference type="SUPFAM" id="SSF48452">
    <property type="entry name" value="TPR-like"/>
    <property type="match status" value="2"/>
</dbReference>
<dbReference type="PANTHER" id="PTHR23271:SF1">
    <property type="entry name" value="U3 SMALL NUCLEOLAR RNA-ASSOCIATED PROTEIN 6 HOMOLOG"/>
    <property type="match status" value="1"/>
</dbReference>
<dbReference type="SMART" id="SM00386">
    <property type="entry name" value="HAT"/>
    <property type="match status" value="5"/>
</dbReference>
<dbReference type="GO" id="GO:0030515">
    <property type="term" value="F:snoRNA binding"/>
    <property type="evidence" value="ECO:0007669"/>
    <property type="project" value="InterPro"/>
</dbReference>
<feature type="domain" description="U3 small nucleolar RNA-associated protein 6 homolog C-terminal" evidence="7">
    <location>
        <begin position="285"/>
        <end position="553"/>
    </location>
</feature>
<keyword evidence="9" id="KW-1185">Reference proteome</keyword>
<evidence type="ECO:0000256" key="3">
    <source>
        <dbReference type="ARBA" id="ARBA00022552"/>
    </source>
</evidence>
<organism evidence="8 9">
    <name type="scientific">Chironomus riparius</name>
    <dbReference type="NCBI Taxonomy" id="315576"/>
    <lineage>
        <taxon>Eukaryota</taxon>
        <taxon>Metazoa</taxon>
        <taxon>Ecdysozoa</taxon>
        <taxon>Arthropoda</taxon>
        <taxon>Hexapoda</taxon>
        <taxon>Insecta</taxon>
        <taxon>Pterygota</taxon>
        <taxon>Neoptera</taxon>
        <taxon>Endopterygota</taxon>
        <taxon>Diptera</taxon>
        <taxon>Nematocera</taxon>
        <taxon>Chironomoidea</taxon>
        <taxon>Chironomidae</taxon>
        <taxon>Chironominae</taxon>
        <taxon>Chironomus</taxon>
    </lineage>
</organism>
<evidence type="ECO:0000259" key="7">
    <source>
        <dbReference type="Pfam" id="PF24892"/>
    </source>
</evidence>
<dbReference type="GO" id="GO:0034388">
    <property type="term" value="C:Pwp2p-containing subcomplex of 90S preribosome"/>
    <property type="evidence" value="ECO:0007669"/>
    <property type="project" value="TreeGrafter"/>
</dbReference>
<dbReference type="InterPro" id="IPR011990">
    <property type="entry name" value="TPR-like_helical_dom_sf"/>
</dbReference>
<evidence type="ECO:0000259" key="6">
    <source>
        <dbReference type="Pfam" id="PF08640"/>
    </source>
</evidence>
<sequence length="591" mass="70417">MNEYSTEKFIEQYEHIKKLELLSDSELNQLKRKRAHFEVGIKSAKDVKSFIEYIKYEIVLMKKFMQIDYSNENDGRALDRAMCVHIRDIYKQAVRRFQDNRKMWSYYIEFAKMKFPNSVTSIFQQMLGFHHADSDYIEAANHEMDKQNYYVAINFLIQGMSNEKKNSKLVALHIECSLKQAEASGDEKFKERSLAQVTKYFDKYIKSTKDVQIYIDLLKKIQNLTCSITFQNQILQYLLIVFCSRPEVWNLLADRHLNGLFFQENSETENSTDMSFNNRLRHALTIYDRSLEMVDDKFRTQMFDFYLNKLMELDMLKTNLDDYGYQCIRSAFIKTLDAGYKKDCLSEDFYTQYLKLCIMDSKKSREDIEEVIVKGSHLYPHSMEFYEVAIKFYFKIQKYENISLLFKQSIKNNEKDAIHLYEFLCQIYLQNPEDKERLIKAMMEAIASNDKNLSANFQPCILQYYAFSENIEKAREVYTQMLNSKSVISLSLKFFTAMIEIENMQLKPDRAIIFNCFERATKIFGKNHPDIWIEFIKYNWELGKFSEAYSLKKRAIESMKGDLRAVEKFELKYVMLRNKLGMNEDIKEEKM</sequence>
<dbReference type="Gene3D" id="1.25.40.10">
    <property type="entry name" value="Tetratricopeptide repeat domain"/>
    <property type="match status" value="2"/>
</dbReference>
<dbReference type="AlphaFoldDB" id="A0A9N9RIS4"/>
<keyword evidence="5" id="KW-0539">Nucleus</keyword>
<reference evidence="8" key="1">
    <citation type="submission" date="2022-01" db="EMBL/GenBank/DDBJ databases">
        <authorList>
            <person name="King R."/>
        </authorList>
    </citation>
    <scope>NUCLEOTIDE SEQUENCE</scope>
</reference>
<protein>
    <submittedName>
        <fullName evidence="8">Uncharacterized protein</fullName>
    </submittedName>
</protein>
<name>A0A9N9RIS4_9DIPT</name>
<evidence type="ECO:0000256" key="1">
    <source>
        <dbReference type="ARBA" id="ARBA00004604"/>
    </source>
</evidence>
<dbReference type="PANTHER" id="PTHR23271">
    <property type="entry name" value="HEPATOCELLULAR CARCINOMA-ASSOCIATED ANTIGEN 66"/>
    <property type="match status" value="1"/>
</dbReference>
<dbReference type="Pfam" id="PF08640">
    <property type="entry name" value="U3_assoc_6"/>
    <property type="match status" value="1"/>
</dbReference>
<evidence type="ECO:0000256" key="2">
    <source>
        <dbReference type="ARBA" id="ARBA00010734"/>
    </source>
</evidence>
<reference evidence="8" key="2">
    <citation type="submission" date="2022-10" db="EMBL/GenBank/DDBJ databases">
        <authorList>
            <consortium name="ENA_rothamsted_submissions"/>
            <consortium name="culmorum"/>
            <person name="King R."/>
        </authorList>
    </citation>
    <scope>NUCLEOTIDE SEQUENCE</scope>
</reference>
<proteinExistence type="inferred from homology"/>
<evidence type="ECO:0000256" key="5">
    <source>
        <dbReference type="ARBA" id="ARBA00023242"/>
    </source>
</evidence>
<comment type="similarity">
    <text evidence="2">Belongs to the UTP6 family.</text>
</comment>
<keyword evidence="3" id="KW-0698">rRNA processing</keyword>
<evidence type="ECO:0000313" key="8">
    <source>
        <dbReference type="EMBL" id="CAG9797041.1"/>
    </source>
</evidence>
<dbReference type="EMBL" id="OU895877">
    <property type="protein sequence ID" value="CAG9797041.1"/>
    <property type="molecule type" value="Genomic_DNA"/>
</dbReference>
<feature type="domain" description="U3 small nucleolar RNA-associated protein 6 N-terminal" evidence="6">
    <location>
        <begin position="7"/>
        <end position="63"/>
    </location>
</feature>
<dbReference type="InterPro" id="IPR013949">
    <property type="entry name" value="Utp6"/>
</dbReference>
<dbReference type="Pfam" id="PF24892">
    <property type="entry name" value="UTP6_C"/>
    <property type="match status" value="1"/>
</dbReference>
<dbReference type="InterPro" id="IPR056907">
    <property type="entry name" value="UTP6_C"/>
</dbReference>
<gene>
    <name evidence="8" type="ORF">CHIRRI_LOCUS42</name>
</gene>
<accession>A0A9N9RIS4</accession>
<dbReference type="InterPro" id="IPR055347">
    <property type="entry name" value="UTP6_N"/>
</dbReference>
<dbReference type="GO" id="GO:0000462">
    <property type="term" value="P:maturation of SSU-rRNA from tricistronic rRNA transcript (SSU-rRNA, 5.8S rRNA, LSU-rRNA)"/>
    <property type="evidence" value="ECO:0007669"/>
    <property type="project" value="InterPro"/>
</dbReference>
<dbReference type="GO" id="GO:0032040">
    <property type="term" value="C:small-subunit processome"/>
    <property type="evidence" value="ECO:0007669"/>
    <property type="project" value="TreeGrafter"/>
</dbReference>
<evidence type="ECO:0000256" key="4">
    <source>
        <dbReference type="ARBA" id="ARBA00022737"/>
    </source>
</evidence>
<dbReference type="Proteomes" id="UP001153620">
    <property type="component" value="Chromosome 1"/>
</dbReference>
<evidence type="ECO:0000313" key="9">
    <source>
        <dbReference type="Proteomes" id="UP001153620"/>
    </source>
</evidence>